<evidence type="ECO:0000313" key="3">
    <source>
        <dbReference type="EMBL" id="KAG8512135.1"/>
    </source>
</evidence>
<evidence type="ECO:0000313" key="4">
    <source>
        <dbReference type="Proteomes" id="UP000700334"/>
    </source>
</evidence>
<dbReference type="EMBL" id="JAGFMF010011803">
    <property type="protein sequence ID" value="KAG8512135.1"/>
    <property type="molecule type" value="Genomic_DNA"/>
</dbReference>
<feature type="region of interest" description="Disordered" evidence="1">
    <location>
        <begin position="187"/>
        <end position="210"/>
    </location>
</feature>
<dbReference type="Proteomes" id="UP000700334">
    <property type="component" value="Unassembled WGS sequence"/>
</dbReference>
<evidence type="ECO:0000256" key="1">
    <source>
        <dbReference type="SAM" id="MobiDB-lite"/>
    </source>
</evidence>
<feature type="region of interest" description="Disordered" evidence="1">
    <location>
        <begin position="36"/>
        <end position="70"/>
    </location>
</feature>
<dbReference type="Gene3D" id="3.10.20.90">
    <property type="entry name" value="Phosphatidylinositol 3-kinase Catalytic Subunit, Chain A, domain 1"/>
    <property type="match status" value="1"/>
</dbReference>
<protein>
    <submittedName>
        <fullName evidence="3">Gametogenetin-binding protein 1</fullName>
    </submittedName>
</protein>
<dbReference type="AlphaFoldDB" id="A0A8J6DLI7"/>
<organism evidence="3 4">
    <name type="scientific">Galemys pyrenaicus</name>
    <name type="common">Iberian desman</name>
    <name type="synonym">Pyrenean desman</name>
    <dbReference type="NCBI Taxonomy" id="202257"/>
    <lineage>
        <taxon>Eukaryota</taxon>
        <taxon>Metazoa</taxon>
        <taxon>Chordata</taxon>
        <taxon>Craniata</taxon>
        <taxon>Vertebrata</taxon>
        <taxon>Euteleostomi</taxon>
        <taxon>Mammalia</taxon>
        <taxon>Eutheria</taxon>
        <taxon>Laurasiatheria</taxon>
        <taxon>Eulipotyphla</taxon>
        <taxon>Talpidae</taxon>
        <taxon>Galemys</taxon>
    </lineage>
</organism>
<dbReference type="InterPro" id="IPR028135">
    <property type="entry name" value="Ub_USP-typ"/>
</dbReference>
<feature type="domain" description="Ubiquitin-like" evidence="2">
    <location>
        <begin position="213"/>
        <end position="288"/>
    </location>
</feature>
<feature type="non-terminal residue" evidence="3">
    <location>
        <position position="295"/>
    </location>
</feature>
<dbReference type="Pfam" id="PF14836">
    <property type="entry name" value="Ubiquitin_3"/>
    <property type="match status" value="1"/>
</dbReference>
<evidence type="ECO:0000259" key="2">
    <source>
        <dbReference type="Pfam" id="PF14836"/>
    </source>
</evidence>
<feature type="compositionally biased region" description="Acidic residues" evidence="1">
    <location>
        <begin position="194"/>
        <end position="210"/>
    </location>
</feature>
<proteinExistence type="predicted"/>
<comment type="caution">
    <text evidence="3">The sequence shown here is derived from an EMBL/GenBank/DDBJ whole genome shotgun (WGS) entry which is preliminary data.</text>
</comment>
<keyword evidence="4" id="KW-1185">Reference proteome</keyword>
<gene>
    <name evidence="3" type="ORF">J0S82_011265</name>
</gene>
<sequence length="295" mass="32438">AALRMEAPAPAPPSRSLAHSSMFRFLCSLVGGKGGPKSSDKLLGGQECPSEEQDATPLIPDHQGRGGRKEPWPLRLSLGLGTSQPPTPIKVLRATAQSAEGKSVLPREGQQVLGNLCEKEVHLAQAQELKQGCLERAVGPWEDSPEAFATEEEEYLLEGDFRLAPLDVEATPWRCLLTLYKQLQKSTMAKESLPQEEEDEEEEEEEMEEADSSFELCASDTETLQAPLHKASRRADPLGFMESELKKLLVVQREPHLWKMGDYKDQELLTQPEVAPEGVGIVEGQVWLAAGTTCL</sequence>
<name>A0A8J6DLI7_GALPY</name>
<accession>A0A8J6DLI7</accession>
<dbReference type="OrthoDB" id="9937592at2759"/>
<reference evidence="3" key="1">
    <citation type="journal article" date="2021" name="Evol. Appl.">
        <title>The genome of the Pyrenean desman and the effects of bottlenecks and inbreeding on the genomic landscape of an endangered species.</title>
        <authorList>
            <person name="Escoda L."/>
            <person name="Castresana J."/>
        </authorList>
    </citation>
    <scope>NUCLEOTIDE SEQUENCE</scope>
    <source>
        <strain evidence="3">IBE-C5619</strain>
    </source>
</reference>